<reference evidence="10" key="1">
    <citation type="submission" date="2016-11" db="UniProtKB">
        <authorList>
            <consortium name="WormBaseParasite"/>
        </authorList>
    </citation>
    <scope>IDENTIFICATION</scope>
</reference>
<evidence type="ECO:0000313" key="10">
    <source>
        <dbReference type="WBParaSite" id="Csp11.Scaffold630.g17393.t1"/>
    </source>
</evidence>
<organism evidence="9 10">
    <name type="scientific">Caenorhabditis tropicalis</name>
    <dbReference type="NCBI Taxonomy" id="1561998"/>
    <lineage>
        <taxon>Eukaryota</taxon>
        <taxon>Metazoa</taxon>
        <taxon>Ecdysozoa</taxon>
        <taxon>Nematoda</taxon>
        <taxon>Chromadorea</taxon>
        <taxon>Rhabditida</taxon>
        <taxon>Rhabditina</taxon>
        <taxon>Rhabditomorpha</taxon>
        <taxon>Rhabditoidea</taxon>
        <taxon>Rhabditidae</taxon>
        <taxon>Peloderinae</taxon>
        <taxon>Caenorhabditis</taxon>
    </lineage>
</organism>
<evidence type="ECO:0000256" key="6">
    <source>
        <dbReference type="PROSITE-ProRule" id="PRU00239"/>
    </source>
</evidence>
<name>A0A1I7UMA8_9PELO</name>
<dbReference type="Pfam" id="PF00648">
    <property type="entry name" value="Peptidase_C2"/>
    <property type="match status" value="1"/>
</dbReference>
<comment type="similarity">
    <text evidence="1">Belongs to the peptidase C2 family.</text>
</comment>
<evidence type="ECO:0000256" key="2">
    <source>
        <dbReference type="ARBA" id="ARBA00022670"/>
    </source>
</evidence>
<feature type="compositionally biased region" description="Acidic residues" evidence="7">
    <location>
        <begin position="564"/>
        <end position="580"/>
    </location>
</feature>
<dbReference type="AlphaFoldDB" id="A0A1I7UMA8"/>
<dbReference type="Gene3D" id="3.90.70.10">
    <property type="entry name" value="Cysteine proteinases"/>
    <property type="match status" value="1"/>
</dbReference>
<evidence type="ECO:0000256" key="1">
    <source>
        <dbReference type="ARBA" id="ARBA00007623"/>
    </source>
</evidence>
<evidence type="ECO:0000259" key="8">
    <source>
        <dbReference type="PROSITE" id="PS50203"/>
    </source>
</evidence>
<sequence>METLGGLHDIETGEVDLEGLDNEWLAPHQFSNSQLYRLNNFGKYQMWTDPWPFHVCQGRLGDCWLIAAIMTIARKKKLLEELIPRNDYTADTGVVQVRLFVNGEWKVIKTDYFLPHVDRFERFAKMPKRQAWVAFIEKAYAKTKGTYGDLSGGHSDNAFKTLTGCMSYTLYIDKNVDKDKMWADVNEWLAAHFLVCVATPNQKDFSKEKRWFDRHMISDCHVYAVLGTTVENGHRLFHLGSNSTLKWNGKWSEKPGYDEVVLTAIGSNGDEQENNWVIRSPMPFEEQGSSSFSFVICPQMILLDSVQKVLMKYGKAEQCDKNNVIIYKWHGKQTGIVMVDNRNEWNWLRVKGKVTSPVPQKLKKGLMFNEFLPRPVPPRSQAIVGYYAQEDYGKPTCSMDVSVSSVKGCISRVVRAKVIRMPSSSKCSFIDACHLRDRIRDGVDVTRSLTSLVTTRITPCQSEYLGLKTIISRVEVTSENEPIMGLVLEKIRFLEEMGLEEKRARKRRSISVSSTTDEEPSPKKALREKMGYRERSLSESSSDDEESPPKKEMGYRRRSLSESSSDDEESSSSSDEEPSPEEQIHIEPMETLEKMATPAIAITPTEPKSPCIESCSKIDSVEKEILPLSEVPAYVEEVTVTGGSDSQSVVDIIESLMNKEQSCEQELQPPTITIETASPSKIDPSLPRLSISMSEFYGLEEEVPMRSEVPGPVKPPTVTQKSEPDSWIISLFKCAEDKELSIKQEIPIEKSTIETPKNVTTQLALPTQDSFIASLFAEKAIKPKRNMKRSNLLKKKMRLLKHPKIYWNIGLWVTKAHLEISPYYDLSDENINSVYFDWSYNVSDDKTATVTKKDTVTPDTEFYRNRQARLIREQKEKQKKAESVLDTKAMLAAARQDRIRRAQEEKAGLVKPFRRTSKPRHLF</sequence>
<dbReference type="GO" id="GO:0005737">
    <property type="term" value="C:cytoplasm"/>
    <property type="evidence" value="ECO:0007669"/>
    <property type="project" value="TreeGrafter"/>
</dbReference>
<keyword evidence="4" id="KW-0788">Thiol protease</keyword>
<keyword evidence="9" id="KW-1185">Reference proteome</keyword>
<dbReference type="Proteomes" id="UP000095282">
    <property type="component" value="Unplaced"/>
</dbReference>
<evidence type="ECO:0000256" key="7">
    <source>
        <dbReference type="SAM" id="MobiDB-lite"/>
    </source>
</evidence>
<dbReference type="InterPro" id="IPR001300">
    <property type="entry name" value="Peptidase_C2_calpain_cat"/>
</dbReference>
<dbReference type="PROSITE" id="PS00139">
    <property type="entry name" value="THIOL_PROTEASE_CYS"/>
    <property type="match status" value="1"/>
</dbReference>
<dbReference type="PRINTS" id="PR00704">
    <property type="entry name" value="CALPAIN"/>
</dbReference>
<feature type="domain" description="Calpain catalytic" evidence="8">
    <location>
        <begin position="23"/>
        <end position="322"/>
    </location>
</feature>
<feature type="active site" evidence="5">
    <location>
        <position position="221"/>
    </location>
</feature>
<dbReference type="STRING" id="1561998.A0A1I7UMA8"/>
<feature type="active site" evidence="5">
    <location>
        <position position="63"/>
    </location>
</feature>
<feature type="region of interest" description="Disordered" evidence="7">
    <location>
        <begin position="504"/>
        <end position="583"/>
    </location>
</feature>
<dbReference type="SUPFAM" id="SSF54001">
    <property type="entry name" value="Cysteine proteinases"/>
    <property type="match status" value="1"/>
</dbReference>
<evidence type="ECO:0000256" key="3">
    <source>
        <dbReference type="ARBA" id="ARBA00022801"/>
    </source>
</evidence>
<evidence type="ECO:0000256" key="5">
    <source>
        <dbReference type="PIRSR" id="PIRSR622684-1"/>
    </source>
</evidence>
<proteinExistence type="inferred from homology"/>
<accession>A0A1I7UMA8</accession>
<dbReference type="GO" id="GO:0006508">
    <property type="term" value="P:proteolysis"/>
    <property type="evidence" value="ECO:0007669"/>
    <property type="project" value="UniProtKB-KW"/>
</dbReference>
<evidence type="ECO:0000313" key="9">
    <source>
        <dbReference type="Proteomes" id="UP000095282"/>
    </source>
</evidence>
<dbReference type="SMART" id="SM00230">
    <property type="entry name" value="CysPc"/>
    <property type="match status" value="1"/>
</dbReference>
<dbReference type="InterPro" id="IPR038765">
    <property type="entry name" value="Papain-like_cys_pep_sf"/>
</dbReference>
<feature type="compositionally biased region" description="Basic and acidic residues" evidence="7">
    <location>
        <begin position="520"/>
        <end position="537"/>
    </location>
</feature>
<keyword evidence="2" id="KW-0645">Protease</keyword>
<comment type="caution">
    <text evidence="6">Lacks conserved residue(s) required for the propagation of feature annotation.</text>
</comment>
<dbReference type="PROSITE" id="PS50203">
    <property type="entry name" value="CALPAIN_CAT"/>
    <property type="match status" value="1"/>
</dbReference>
<dbReference type="WBParaSite" id="Csp11.Scaffold630.g17393.t1">
    <property type="protein sequence ID" value="Csp11.Scaffold630.g17393.t1"/>
    <property type="gene ID" value="Csp11.Scaffold630.g17393"/>
</dbReference>
<dbReference type="InterPro" id="IPR022684">
    <property type="entry name" value="Calpain_cysteine_protease"/>
</dbReference>
<dbReference type="eggNOG" id="KOG0045">
    <property type="taxonomic scope" value="Eukaryota"/>
</dbReference>
<protein>
    <submittedName>
        <fullName evidence="10">Calpain catalytic domain-containing protein</fullName>
    </submittedName>
</protein>
<evidence type="ECO:0000256" key="4">
    <source>
        <dbReference type="ARBA" id="ARBA00022807"/>
    </source>
</evidence>
<keyword evidence="3" id="KW-0378">Hydrolase</keyword>
<dbReference type="InterPro" id="IPR000169">
    <property type="entry name" value="Pept_cys_AS"/>
</dbReference>
<dbReference type="PANTHER" id="PTHR10183">
    <property type="entry name" value="CALPAIN"/>
    <property type="match status" value="1"/>
</dbReference>
<dbReference type="GO" id="GO:0004198">
    <property type="term" value="F:calcium-dependent cysteine-type endopeptidase activity"/>
    <property type="evidence" value="ECO:0007669"/>
    <property type="project" value="InterPro"/>
</dbReference>
<dbReference type="PANTHER" id="PTHR10183:SF382">
    <property type="entry name" value="CALPAIN-15"/>
    <property type="match status" value="1"/>
</dbReference>